<keyword evidence="3" id="KW-1185">Reference proteome</keyword>
<dbReference type="Proteomes" id="UP001501196">
    <property type="component" value="Unassembled WGS sequence"/>
</dbReference>
<dbReference type="RefSeq" id="WP_344370771.1">
    <property type="nucleotide sequence ID" value="NZ_BAAAPW010000002.1"/>
</dbReference>
<protein>
    <submittedName>
        <fullName evidence="2">Uncharacterized protein</fullName>
    </submittedName>
</protein>
<gene>
    <name evidence="2" type="ORF">GCM10009819_13440</name>
</gene>
<comment type="caution">
    <text evidence="2">The sequence shown here is derived from an EMBL/GenBank/DDBJ whole genome shotgun (WGS) entry which is preliminary data.</text>
</comment>
<reference evidence="2 3" key="1">
    <citation type="journal article" date="2019" name="Int. J. Syst. Evol. Microbiol.">
        <title>The Global Catalogue of Microorganisms (GCM) 10K type strain sequencing project: providing services to taxonomists for standard genome sequencing and annotation.</title>
        <authorList>
            <consortium name="The Broad Institute Genomics Platform"/>
            <consortium name="The Broad Institute Genome Sequencing Center for Infectious Disease"/>
            <person name="Wu L."/>
            <person name="Ma J."/>
        </authorList>
    </citation>
    <scope>NUCLEOTIDE SEQUENCE [LARGE SCALE GENOMIC DNA]</scope>
    <source>
        <strain evidence="2 3">JCM 15672</strain>
    </source>
</reference>
<keyword evidence="1" id="KW-1133">Transmembrane helix</keyword>
<keyword evidence="1" id="KW-0812">Transmembrane</keyword>
<sequence length="238" mass="25215">MSSIATRHRTGLITLVALAAVLLIASLVVAGRRIDVFVATLPDVQGAPVALALAAVAGLVLLWSALARAIAAARARARRRSLEAVHAGGVASGIRNGELVRRLDELTRPGGRTPRLPARFSIVADDTGISFWGGGRRPRRAAVFPWREVRNIRADSTVAGSASVPVAVVRIRRDGSSIELPMMLSDPRPGRYALTDAPFFATVRAWKARHRAALAAEGLELPPLTGAIPIIRADRSAA</sequence>
<name>A0ABN2U6V5_9MICO</name>
<evidence type="ECO:0000256" key="1">
    <source>
        <dbReference type="SAM" id="Phobius"/>
    </source>
</evidence>
<accession>A0ABN2U6V5</accession>
<evidence type="ECO:0000313" key="2">
    <source>
        <dbReference type="EMBL" id="GAA2030953.1"/>
    </source>
</evidence>
<feature type="transmembrane region" description="Helical" evidence="1">
    <location>
        <begin position="46"/>
        <end position="71"/>
    </location>
</feature>
<dbReference type="EMBL" id="BAAAPW010000002">
    <property type="protein sequence ID" value="GAA2030953.1"/>
    <property type="molecule type" value="Genomic_DNA"/>
</dbReference>
<organism evidence="2 3">
    <name type="scientific">Agromyces tropicus</name>
    <dbReference type="NCBI Taxonomy" id="555371"/>
    <lineage>
        <taxon>Bacteria</taxon>
        <taxon>Bacillati</taxon>
        <taxon>Actinomycetota</taxon>
        <taxon>Actinomycetes</taxon>
        <taxon>Micrococcales</taxon>
        <taxon>Microbacteriaceae</taxon>
        <taxon>Agromyces</taxon>
    </lineage>
</organism>
<evidence type="ECO:0000313" key="3">
    <source>
        <dbReference type="Proteomes" id="UP001501196"/>
    </source>
</evidence>
<keyword evidence="1" id="KW-0472">Membrane</keyword>
<proteinExistence type="predicted"/>